<name>A0ACB9RF92_9MYRT</name>
<protein>
    <submittedName>
        <fullName evidence="1">Uncharacterized protein</fullName>
    </submittedName>
</protein>
<keyword evidence="2" id="KW-1185">Reference proteome</keyword>
<comment type="caution">
    <text evidence="1">The sequence shown here is derived from an EMBL/GenBank/DDBJ whole genome shotgun (WGS) entry which is preliminary data.</text>
</comment>
<gene>
    <name evidence="1" type="ORF">MLD38_015207</name>
</gene>
<reference evidence="2" key="1">
    <citation type="journal article" date="2023" name="Front. Plant Sci.">
        <title>Chromosomal-level genome assembly of Melastoma candidum provides insights into trichome evolution.</title>
        <authorList>
            <person name="Zhong Y."/>
            <person name="Wu W."/>
            <person name="Sun C."/>
            <person name="Zou P."/>
            <person name="Liu Y."/>
            <person name="Dai S."/>
            <person name="Zhou R."/>
        </authorList>
    </citation>
    <scope>NUCLEOTIDE SEQUENCE [LARGE SCALE GENOMIC DNA]</scope>
</reference>
<evidence type="ECO:0000313" key="1">
    <source>
        <dbReference type="EMBL" id="KAI4377608.1"/>
    </source>
</evidence>
<dbReference type="Proteomes" id="UP001057402">
    <property type="component" value="Chromosome 4"/>
</dbReference>
<accession>A0ACB9RF92</accession>
<sequence length="493" mass="52609">MAGSGMSVSIGAFALSIILAVALVKGSINKDDAEGSGYVSRRRTVEVTSLMAAATASSCSSTGYGNEPSMLEVVHRSSPCSKVPQPMDHREMMAQDSLRVKWLGMKSGVHVEGGDTREFKLAKSVSTVPTKQGYEIGTANYVVTVELGTPGRKLQLDLDTGSGLTWTQCKGCTKCYNQTDPVFDPSKSTTYSAATCSSPACSRLISAQTDMSHQSSCSKSHPACGYSITYGDNTTSEGLISTDTLTLASGDKITDFVFGCGLDNKGFSGSDGLLGLSNDNTSIISQTASLFGKYFSYCLPSFLKSTGFLTFGRGTTRRKLTNSTSLGFTPLIALRRSPQLYGITIRGITIGATPLSDKSSSILSRTTSIIDSGTVITRLPPTVYTEVRSTYEKYMAKYPKAPPVGILDTCHDFSKFERVSFPKFKFEFGGGVKVELDVNGIILTFKHSQACLAFAPNSADSDLVIFGNTQQRTLEVTYDIAGHKLGFSANGCS</sequence>
<proteinExistence type="predicted"/>
<organism evidence="1 2">
    <name type="scientific">Melastoma candidum</name>
    <dbReference type="NCBI Taxonomy" id="119954"/>
    <lineage>
        <taxon>Eukaryota</taxon>
        <taxon>Viridiplantae</taxon>
        <taxon>Streptophyta</taxon>
        <taxon>Embryophyta</taxon>
        <taxon>Tracheophyta</taxon>
        <taxon>Spermatophyta</taxon>
        <taxon>Magnoliopsida</taxon>
        <taxon>eudicotyledons</taxon>
        <taxon>Gunneridae</taxon>
        <taxon>Pentapetalae</taxon>
        <taxon>rosids</taxon>
        <taxon>malvids</taxon>
        <taxon>Myrtales</taxon>
        <taxon>Melastomataceae</taxon>
        <taxon>Melastomatoideae</taxon>
        <taxon>Melastomateae</taxon>
        <taxon>Melastoma</taxon>
    </lineage>
</organism>
<evidence type="ECO:0000313" key="2">
    <source>
        <dbReference type="Proteomes" id="UP001057402"/>
    </source>
</evidence>
<dbReference type="EMBL" id="CM042883">
    <property type="protein sequence ID" value="KAI4377608.1"/>
    <property type="molecule type" value="Genomic_DNA"/>
</dbReference>